<evidence type="ECO:0000256" key="4">
    <source>
        <dbReference type="ARBA" id="ARBA00022777"/>
    </source>
</evidence>
<dbReference type="RefSeq" id="WP_050006434.1">
    <property type="nucleotide sequence ID" value="NZ_CAQJQL010000050.1"/>
</dbReference>
<dbReference type="SUPFAM" id="SSF55874">
    <property type="entry name" value="ATPase domain of HSP90 chaperone/DNA topoisomerase II/histidine kinase"/>
    <property type="match status" value="1"/>
</dbReference>
<dbReference type="PANTHER" id="PTHR34220:SF7">
    <property type="entry name" value="SENSOR HISTIDINE KINASE YPDA"/>
    <property type="match status" value="1"/>
</dbReference>
<keyword evidence="3" id="KW-0808">Transferase</keyword>
<dbReference type="Gene3D" id="3.30.565.10">
    <property type="entry name" value="Histidine kinase-like ATPase, C-terminal domain"/>
    <property type="match status" value="1"/>
</dbReference>
<dbReference type="GeneID" id="42858289"/>
<evidence type="ECO:0000256" key="1">
    <source>
        <dbReference type="ARBA" id="ARBA00004370"/>
    </source>
</evidence>
<dbReference type="InterPro" id="IPR003594">
    <property type="entry name" value="HATPase_dom"/>
</dbReference>
<organism evidence="7 8">
    <name type="scientific">Ruthenibacterium lactatiformans</name>
    <dbReference type="NCBI Taxonomy" id="1550024"/>
    <lineage>
        <taxon>Bacteria</taxon>
        <taxon>Bacillati</taxon>
        <taxon>Bacillota</taxon>
        <taxon>Clostridia</taxon>
        <taxon>Eubacteriales</taxon>
        <taxon>Oscillospiraceae</taxon>
        <taxon>Ruthenibacterium</taxon>
    </lineage>
</organism>
<dbReference type="InterPro" id="IPR036890">
    <property type="entry name" value="HATPase_C_sf"/>
</dbReference>
<dbReference type="EMBL" id="LMUA01000014">
    <property type="protein sequence ID" value="KUE75955.1"/>
    <property type="molecule type" value="Genomic_DNA"/>
</dbReference>
<reference evidence="7 8" key="1">
    <citation type="submission" date="2015-10" db="EMBL/GenBank/DDBJ databases">
        <title>A novel member of the family Ruminococcaceae isolated from human faeces.</title>
        <authorList>
            <person name="Shkoporov A.N."/>
            <person name="Chaplin A.V."/>
            <person name="Motuzova O.V."/>
            <person name="Kafarskaia L.I."/>
            <person name="Efimov B.A."/>
        </authorList>
    </citation>
    <scope>NUCLEOTIDE SEQUENCE [LARGE SCALE GENOMIC DNA]</scope>
    <source>
        <strain evidence="7 8">668</strain>
    </source>
</reference>
<feature type="transmembrane region" description="Helical" evidence="5">
    <location>
        <begin position="286"/>
        <end position="308"/>
    </location>
</feature>
<evidence type="ECO:0000313" key="8">
    <source>
        <dbReference type="Proteomes" id="UP000053433"/>
    </source>
</evidence>
<keyword evidence="5" id="KW-0812">Transmembrane</keyword>
<accession>A0A0W7TQ80</accession>
<dbReference type="InterPro" id="IPR050640">
    <property type="entry name" value="Bact_2-comp_sensor_kinase"/>
</dbReference>
<gene>
    <name evidence="7" type="ORF">ASJ35_11265</name>
</gene>
<dbReference type="Pfam" id="PF02518">
    <property type="entry name" value="HATPase_c"/>
    <property type="match status" value="1"/>
</dbReference>
<dbReference type="Gene3D" id="6.10.340.10">
    <property type="match status" value="1"/>
</dbReference>
<evidence type="ECO:0000259" key="6">
    <source>
        <dbReference type="PROSITE" id="PS50885"/>
    </source>
</evidence>
<keyword evidence="5" id="KW-1133">Transmembrane helix</keyword>
<proteinExistence type="predicted"/>
<comment type="subcellular location">
    <subcellularLocation>
        <location evidence="1">Membrane</location>
    </subcellularLocation>
</comment>
<dbReference type="AlphaFoldDB" id="A0A0W7TQ80"/>
<dbReference type="InterPro" id="IPR010559">
    <property type="entry name" value="Sig_transdc_His_kin_internal"/>
</dbReference>
<name>A0A0W7TQ80_9FIRM</name>
<keyword evidence="5" id="KW-0472">Membrane</keyword>
<dbReference type="GO" id="GO:0016020">
    <property type="term" value="C:membrane"/>
    <property type="evidence" value="ECO:0007669"/>
    <property type="project" value="UniProtKB-SubCell"/>
</dbReference>
<dbReference type="PANTHER" id="PTHR34220">
    <property type="entry name" value="SENSOR HISTIDINE KINASE YPDA"/>
    <property type="match status" value="1"/>
</dbReference>
<dbReference type="GO" id="GO:0000155">
    <property type="term" value="F:phosphorelay sensor kinase activity"/>
    <property type="evidence" value="ECO:0007669"/>
    <property type="project" value="InterPro"/>
</dbReference>
<comment type="caution">
    <text evidence="7">The sequence shown here is derived from an EMBL/GenBank/DDBJ whole genome shotgun (WGS) entry which is preliminary data.</text>
</comment>
<evidence type="ECO:0000256" key="5">
    <source>
        <dbReference type="SAM" id="Phobius"/>
    </source>
</evidence>
<evidence type="ECO:0000256" key="3">
    <source>
        <dbReference type="ARBA" id="ARBA00022679"/>
    </source>
</evidence>
<protein>
    <recommendedName>
        <fullName evidence="6">HAMP domain-containing protein</fullName>
    </recommendedName>
</protein>
<dbReference type="Proteomes" id="UP000053433">
    <property type="component" value="Unassembled WGS sequence"/>
</dbReference>
<keyword evidence="4" id="KW-0418">Kinase</keyword>
<evidence type="ECO:0000256" key="2">
    <source>
        <dbReference type="ARBA" id="ARBA00022553"/>
    </source>
</evidence>
<feature type="domain" description="HAMP" evidence="6">
    <location>
        <begin position="309"/>
        <end position="364"/>
    </location>
</feature>
<evidence type="ECO:0000313" key="7">
    <source>
        <dbReference type="EMBL" id="KUE75955.1"/>
    </source>
</evidence>
<keyword evidence="2" id="KW-0597">Phosphoprotein</keyword>
<dbReference type="Pfam" id="PF06580">
    <property type="entry name" value="His_kinase"/>
    <property type="match status" value="1"/>
</dbReference>
<dbReference type="InterPro" id="IPR003660">
    <property type="entry name" value="HAMP_dom"/>
</dbReference>
<sequence length="597" mass="66492">MPSFFKKRIMKQFRLVLCCLLIMGIVLSLLCYTVIERLMTKNSTAYAQSTAQKFNVEVKYLFDRADALFSSLLFNENIEQIMHTPFSAKTPSYLNALHTQFSSYRLMNAELAEIALVTPEMSWSSYFDAATLRAFSEEMRNLRGTTCFGLQQSPLTARAGSQEQRLVFGHNVYGMFDDSLYGQYLGSIILSLDLSKSSIQLPLSERSATCFVLLDQNGTAFPFNCSDEQYQQIQEQGLAAGHGTWPMGACQTEDYLIYNTPLNDTGLFMVSAMDRHALSKEGLPTIAILIVITTAALIVVVLLMSLMLQSVVRPLSQLSAYIDRIRLTPPGADAEPLELQGCEEITRLCSSFNTMLREQARLTRELQQATVNLYEMQLGRKQAELEYLRSQINPHFLYNTLEAIQGIALEHGVPKIADAAGALGKLFRHNIQGSDMIPLGKELEITQAYLTIQKLRFADKLNVLISIRENTRGIPVMKLLLQPLVENAVYHGLEPKTGPGTLFIGARLEKGDLLISIYDDGVGMPSGRLAALQEELERPAASGKAETAHIGLLNVQHRIRLRYGMPYGLTLHSTPGGGTRVTVRVPAQIQEEENELC</sequence>
<dbReference type="PROSITE" id="PS50885">
    <property type="entry name" value="HAMP"/>
    <property type="match status" value="1"/>
</dbReference>